<gene>
    <name evidence="2" type="ORF">VJ786_05950</name>
</gene>
<reference evidence="2 3" key="1">
    <citation type="submission" date="2024-01" db="EMBL/GenBank/DDBJ databases">
        <title>Sphingobacterium tenebrionis sp. nov., a novel endophyte isolated from tenebrio molitor intestines.</title>
        <authorList>
            <person name="Zhang C."/>
        </authorList>
    </citation>
    <scope>NUCLEOTIDE SEQUENCE [LARGE SCALE GENOMIC DNA]</scope>
    <source>
        <strain evidence="2 3">PU5-4</strain>
    </source>
</reference>
<evidence type="ECO:0008006" key="4">
    <source>
        <dbReference type="Google" id="ProtNLM"/>
    </source>
</evidence>
<evidence type="ECO:0000313" key="3">
    <source>
        <dbReference type="Proteomes" id="UP001363035"/>
    </source>
</evidence>
<comment type="caution">
    <text evidence="2">The sequence shown here is derived from an EMBL/GenBank/DDBJ whole genome shotgun (WGS) entry which is preliminary data.</text>
</comment>
<feature type="region of interest" description="Disordered" evidence="1">
    <location>
        <begin position="1"/>
        <end position="25"/>
    </location>
</feature>
<proteinExistence type="predicted"/>
<dbReference type="RefSeq" id="WP_134776584.1">
    <property type="nucleotide sequence ID" value="NZ_JAYLLN010000010.1"/>
</dbReference>
<keyword evidence="3" id="KW-1185">Reference proteome</keyword>
<sequence>MEKKQVGRPPGGKRLGGRAKGTPNKINKEVREIIKDIASDYFNNGEFTKDFKKLSPKDKIMAMEKVMKFAIPTLSSVDAKVYTNQQLEDKVKNMTDDQFFTLVDMAMGINEDDDEE</sequence>
<evidence type="ECO:0000313" key="2">
    <source>
        <dbReference type="EMBL" id="MEI5984442.1"/>
    </source>
</evidence>
<dbReference type="Proteomes" id="UP001363035">
    <property type="component" value="Unassembled WGS sequence"/>
</dbReference>
<evidence type="ECO:0000256" key="1">
    <source>
        <dbReference type="SAM" id="MobiDB-lite"/>
    </source>
</evidence>
<accession>A0ABU8I3Z5</accession>
<protein>
    <recommendedName>
        <fullName evidence="4">DUF5681 domain-containing protein</fullName>
    </recommendedName>
</protein>
<organism evidence="2 3">
    <name type="scientific">Sphingobacterium tenebrionis</name>
    <dbReference type="NCBI Taxonomy" id="3111775"/>
    <lineage>
        <taxon>Bacteria</taxon>
        <taxon>Pseudomonadati</taxon>
        <taxon>Bacteroidota</taxon>
        <taxon>Sphingobacteriia</taxon>
        <taxon>Sphingobacteriales</taxon>
        <taxon>Sphingobacteriaceae</taxon>
        <taxon>Sphingobacterium</taxon>
    </lineage>
</organism>
<dbReference type="EMBL" id="JAYLLN010000010">
    <property type="protein sequence ID" value="MEI5984442.1"/>
    <property type="molecule type" value="Genomic_DNA"/>
</dbReference>
<name>A0ABU8I3Z5_9SPHI</name>